<dbReference type="EMBL" id="JAEMGP010000001">
    <property type="protein sequence ID" value="KAG5214954.1"/>
    <property type="molecule type" value="Genomic_DNA"/>
</dbReference>
<name>A0A836D7T7_SHEEP</name>
<feature type="domain" description="GB1/RHD3-type G" evidence="8">
    <location>
        <begin position="168"/>
        <end position="410"/>
    </location>
</feature>
<evidence type="ECO:0000256" key="7">
    <source>
        <dbReference type="SAM" id="Coils"/>
    </source>
</evidence>
<dbReference type="FunFam" id="1.20.1000.10:FF:000001">
    <property type="entry name" value="Guanylate binding protein 1"/>
    <property type="match status" value="2"/>
</dbReference>
<dbReference type="CDD" id="cd01851">
    <property type="entry name" value="GBP"/>
    <property type="match status" value="2"/>
</dbReference>
<dbReference type="GO" id="GO:0003924">
    <property type="term" value="F:GTPase activity"/>
    <property type="evidence" value="ECO:0007669"/>
    <property type="project" value="InterPro"/>
</dbReference>
<dbReference type="InterPro" id="IPR030386">
    <property type="entry name" value="G_GB1_RHD3_dom"/>
</dbReference>
<sequence>MEAQQKSFQENIAQLTEKLEKERENLLREMNMMLEHKLKVQETLLNEGFREKSELMSEEINQLKNMIDDTKEEDTPWVTKALDKFGDELTSILSSPAKLLGQIVKGVLISINVVGYIRSWKLLLEALPGCQVTMASGPNMMDPICLVENKNAQFSVNQKALQILENISQPVVVVAIVGLYRTGKSYLMNRLAGQNRGFPLGSTVQSKTKGIWMWCVPHPSKSDHILVLLDTEGLGDVEKGDSKNDSWIFALAVLLSSTLVYNSMNTINNDALEKLHYVTELTELIRAKSSPKMDGVRDSVEFVSFFPDVIWTVRDFTLELKLNGDPITEDEYLENALKLIKGSNPNVKKSNVPKECIRHFFPKRKCFVFDRPVNDKQLLAHIDEVLESQLDPKFKEQLNTFCSYIFTHARTKILREGVKVTGKRLGTLVVTYVDAINSGGIPCLENAVTTLAQLENSAAMQKAADHYSEQMAQRLNLPTDTLQELLEVHAACEREAIVVFMKQSFKDENQDFQKKLLEMIKDKKEGFLQQNEEASAKYCQTKLDQISKTLKESISAGSFSVPGGHKLYRKAMERLQCDYFHVPRKGVKTNEVLENFLQSQVAIEKSILQSDKALTDAAKAIAGDTMDMAPLIHMPEPLCLIENTNGPLLVNPEALKILSDIRQPVVVVAIMGLNRTGKSYLINKLAGKNKGFSVGSTVQSHTKGIWMWCVPHPKKPNHTLVLLDTEGLGDVEKGDKTNDTHIAVLALLLSSTFVYNTMNKIDQGAIDLLHYVTELSHLLRIDTSPNLNRVDDTADFVRICPDLVWTLRDFYLDLEANGQLITADEYLENSLRPKQGPNQHLQNFNLPRLCIQKFFPVKKCFIFDLPTHQKKLAQLETLHNDDLDPKFVQQVAEFCSYVFSHSKTKTLSGGIKASGSHLENLVQTYVNAINSGNLPCMESEVLTLARIKNSVAVQKAIAHYDQEMGQKLQLPTETLQELLDLHRASEKETIEVFMKNSFKDEDQGYQKKLEMQLAAKQNDFHKRNLEASQNRCSALLQDIFHPLEENVKQGVYSKPGGHCLFIQQRDELIAKYNQEPRKGIQAEEALQKYLESKESVSVTIFQIDLALTAREKEIEGITEEFMKAEARRLMESLTQHQQMMEQRKIFHQEQVRLMERNRVYQQALQQRAMEGQLQEEVKRLKEIIQAENRKLHDKLQNLLRNDSPDDACILL</sequence>
<dbReference type="AlphaFoldDB" id="A0A836D7T7"/>
<evidence type="ECO:0000256" key="4">
    <source>
        <dbReference type="ARBA" id="ARBA00022859"/>
    </source>
</evidence>
<organism evidence="9 10">
    <name type="scientific">Ovis aries</name>
    <name type="common">Sheep</name>
    <dbReference type="NCBI Taxonomy" id="9940"/>
    <lineage>
        <taxon>Eukaryota</taxon>
        <taxon>Metazoa</taxon>
        <taxon>Chordata</taxon>
        <taxon>Craniata</taxon>
        <taxon>Vertebrata</taxon>
        <taxon>Euteleostomi</taxon>
        <taxon>Mammalia</taxon>
        <taxon>Eutheria</taxon>
        <taxon>Laurasiatheria</taxon>
        <taxon>Artiodactyla</taxon>
        <taxon>Ruminantia</taxon>
        <taxon>Pecora</taxon>
        <taxon>Bovidae</taxon>
        <taxon>Caprinae</taxon>
        <taxon>Ovis</taxon>
    </lineage>
</organism>
<dbReference type="GO" id="GO:0005525">
    <property type="term" value="F:GTP binding"/>
    <property type="evidence" value="ECO:0007669"/>
    <property type="project" value="UniProtKB-KW"/>
</dbReference>
<keyword evidence="5" id="KW-0342">GTP-binding</keyword>
<keyword evidence="1" id="KW-0399">Innate immunity</keyword>
<evidence type="ECO:0000256" key="1">
    <source>
        <dbReference type="ARBA" id="ARBA00022588"/>
    </source>
</evidence>
<feature type="coiled-coil region" evidence="7">
    <location>
        <begin position="1170"/>
        <end position="1201"/>
    </location>
</feature>
<comment type="similarity">
    <text evidence="6">Belongs to the TRAFAC class dynamin-like GTPase superfamily. GB1/RHD3 GTPase family.</text>
</comment>
<evidence type="ECO:0000256" key="3">
    <source>
        <dbReference type="ARBA" id="ARBA00022801"/>
    </source>
</evidence>
<dbReference type="SUPFAM" id="SSF52540">
    <property type="entry name" value="P-loop containing nucleoside triphosphate hydrolases"/>
    <property type="match status" value="2"/>
</dbReference>
<dbReference type="PANTHER" id="PTHR10751">
    <property type="entry name" value="GUANYLATE BINDING PROTEIN"/>
    <property type="match status" value="1"/>
</dbReference>
<proteinExistence type="inferred from homology"/>
<feature type="domain" description="GB1/RHD3-type G" evidence="8">
    <location>
        <begin position="662"/>
        <end position="903"/>
    </location>
</feature>
<dbReference type="Gene3D" id="3.40.50.300">
    <property type="entry name" value="P-loop containing nucleotide triphosphate hydrolases"/>
    <property type="match status" value="2"/>
</dbReference>
<protein>
    <recommendedName>
        <fullName evidence="8">GB1/RHD3-type G domain-containing protein</fullName>
    </recommendedName>
</protein>
<dbReference type="Proteomes" id="UP000664991">
    <property type="component" value="Unassembled WGS sequence"/>
</dbReference>
<dbReference type="Pfam" id="PF02263">
    <property type="entry name" value="GBP"/>
    <property type="match status" value="2"/>
</dbReference>
<evidence type="ECO:0000313" key="9">
    <source>
        <dbReference type="EMBL" id="KAG5214954.1"/>
    </source>
</evidence>
<dbReference type="InterPro" id="IPR003191">
    <property type="entry name" value="Guanylate-bd/ATL_C"/>
</dbReference>
<keyword evidence="2" id="KW-0547">Nucleotide-binding</keyword>
<dbReference type="Pfam" id="PF02841">
    <property type="entry name" value="GBP_C"/>
    <property type="match status" value="3"/>
</dbReference>
<dbReference type="GO" id="GO:0045087">
    <property type="term" value="P:innate immune response"/>
    <property type="evidence" value="ECO:0007669"/>
    <property type="project" value="UniProtKB-KW"/>
</dbReference>
<dbReference type="Gene3D" id="1.20.1000.10">
    <property type="entry name" value="Guanylate-binding protein, C-terminal domain"/>
    <property type="match status" value="3"/>
</dbReference>
<evidence type="ECO:0000259" key="8">
    <source>
        <dbReference type="PROSITE" id="PS51715"/>
    </source>
</evidence>
<keyword evidence="3" id="KW-0378">Hydrolase</keyword>
<gene>
    <name evidence="9" type="ORF">JEQ12_000530</name>
</gene>
<evidence type="ECO:0000256" key="5">
    <source>
        <dbReference type="ARBA" id="ARBA00023134"/>
    </source>
</evidence>
<reference evidence="9 10" key="1">
    <citation type="submission" date="2020-12" db="EMBL/GenBank/DDBJ databases">
        <title>De novo assembly of Tibetan sheep genome.</title>
        <authorList>
            <person name="Li X."/>
        </authorList>
    </citation>
    <scope>NUCLEOTIDE SEQUENCE [LARGE SCALE GENOMIC DNA]</scope>
    <source>
        <tissue evidence="9">Heart</tissue>
    </source>
</reference>
<dbReference type="CDD" id="cd16269">
    <property type="entry name" value="GBP_C"/>
    <property type="match status" value="2"/>
</dbReference>
<dbReference type="InterPro" id="IPR015894">
    <property type="entry name" value="Guanylate-bd_N"/>
</dbReference>
<dbReference type="PROSITE" id="PS51715">
    <property type="entry name" value="G_GB1_RHD3"/>
    <property type="match status" value="2"/>
</dbReference>
<dbReference type="InterPro" id="IPR027417">
    <property type="entry name" value="P-loop_NTPase"/>
</dbReference>
<dbReference type="FunFam" id="3.40.50.300:FF:000422">
    <property type="entry name" value="Guanylate-binding protein 1"/>
    <property type="match status" value="2"/>
</dbReference>
<dbReference type="InterPro" id="IPR036543">
    <property type="entry name" value="Guanylate-bd_C_sf"/>
</dbReference>
<evidence type="ECO:0000256" key="6">
    <source>
        <dbReference type="PROSITE-ProRule" id="PRU01052"/>
    </source>
</evidence>
<dbReference type="InterPro" id="IPR037684">
    <property type="entry name" value="GBP_C"/>
</dbReference>
<evidence type="ECO:0000256" key="2">
    <source>
        <dbReference type="ARBA" id="ARBA00022741"/>
    </source>
</evidence>
<evidence type="ECO:0000313" key="10">
    <source>
        <dbReference type="Proteomes" id="UP000664991"/>
    </source>
</evidence>
<accession>A0A836D7T7</accession>
<keyword evidence="4" id="KW-0391">Immunity</keyword>
<comment type="caution">
    <text evidence="9">The sequence shown here is derived from an EMBL/GenBank/DDBJ whole genome shotgun (WGS) entry which is preliminary data.</text>
</comment>
<dbReference type="SUPFAM" id="SSF48340">
    <property type="entry name" value="Interferon-induced guanylate-binding protein 1 (GBP1), C-terminal domain"/>
    <property type="match status" value="3"/>
</dbReference>
<keyword evidence="7" id="KW-0175">Coiled coil</keyword>
<feature type="coiled-coil region" evidence="7">
    <location>
        <begin position="5"/>
        <end position="73"/>
    </location>
</feature>